<reference evidence="2" key="1">
    <citation type="submission" date="2023-03" db="EMBL/GenBank/DDBJ databases">
        <title>Andean soil-derived lignocellulolytic bacterial consortium as a source of novel taxa and putative plastic-active enzymes.</title>
        <authorList>
            <person name="Diaz-Garcia L."/>
            <person name="Chuvochina M."/>
            <person name="Feuerriegel G."/>
            <person name="Bunk B."/>
            <person name="Sproer C."/>
            <person name="Streit W.R."/>
            <person name="Rodriguez L.M."/>
            <person name="Overmann J."/>
            <person name="Jimenez D.J."/>
        </authorList>
    </citation>
    <scope>NUCLEOTIDE SEQUENCE</scope>
    <source>
        <strain evidence="2">MAG 3858</strain>
    </source>
</reference>
<dbReference type="InterPro" id="IPR050445">
    <property type="entry name" value="Bact_polysacc_biosynth/exp"/>
</dbReference>
<dbReference type="Gene3D" id="3.40.50.300">
    <property type="entry name" value="P-loop containing nucleotide triphosphate hydrolases"/>
    <property type="match status" value="1"/>
</dbReference>
<proteinExistence type="predicted"/>
<name>A0AAJ6BAE9_9SPHI</name>
<feature type="transmembrane region" description="Helical" evidence="1">
    <location>
        <begin position="12"/>
        <end position="32"/>
    </location>
</feature>
<dbReference type="PANTHER" id="PTHR32309">
    <property type="entry name" value="TYROSINE-PROTEIN KINASE"/>
    <property type="match status" value="1"/>
</dbReference>
<keyword evidence="1" id="KW-1133">Transmembrane helix</keyword>
<dbReference type="SUPFAM" id="SSF52540">
    <property type="entry name" value="P-loop containing nucleoside triphosphate hydrolases"/>
    <property type="match status" value="1"/>
</dbReference>
<dbReference type="EMBL" id="CP119313">
    <property type="protein sequence ID" value="WEK21198.1"/>
    <property type="molecule type" value="Genomic_DNA"/>
</dbReference>
<evidence type="ECO:0000313" key="2">
    <source>
        <dbReference type="EMBL" id="WEK21198.1"/>
    </source>
</evidence>
<dbReference type="AlphaFoldDB" id="A0AAJ6BAE9"/>
<evidence type="ECO:0000256" key="1">
    <source>
        <dbReference type="SAM" id="Phobius"/>
    </source>
</evidence>
<sequence>MDIKKFLKLLFKYKWLVILVPVIAVTITYFLVRNLPNEYNAQVKLSTGLLDQSKQVITEQNTDFFKISQQFSNIMEKLKMKKMLNILSYNLIIHDLSDPAKSFRKYSKKVDSLNHADRLEVIKLFQEKLASKSLLTLADKSGKYRLFDIVNSMGYGEYVLGENIEVKHVDNSDFIDISYTSENPYLSAFLVNTLATEFIKNFSSEVGFNQHNSIEMLNADLKKKEDTMNAKNAALKDFKMRNGVLNIDKQSELVYQQITQAEDRKAQVIRDIQSTRNTIGAINNKLSSRDPDMGGNVVRDNGEIVKINSQIELANRRYVDGGFKLSDKKKVDSLVAVKDALTTSNSDRYIVDPQVSRQNLLQQKYTLETTLAQLTGSVNSIDKELAEAKSKYYAMVPFDAGIQNYMRDADLATKEYTEALTRYNQNKTDQNIGLKLNIEEYGLPGFPLPSKKILYLIISAFGSLLLCLMVIAGMSLLDQSINSASQLAAMTKLNVVGNLSFIASSDRSIRNIWKDKGNPDYAAYKNLLRSLRFEISNKMNEDASKILGITSLSDGEGKTMVAYNLAYSFAMIGKKVLLIGEEPITGDKSNSKALTMSQNFESFLVKREVVAEDLITILNKNNESASLLEIQNEKSLYTGFKVLKDEFDLVIIDVNSLRDINIAKEWLSFTEKNIAVFESGKSLTDSKMDFINILRKQPGFIGWVLNKIKLSEYKNGDIV</sequence>
<feature type="transmembrane region" description="Helical" evidence="1">
    <location>
        <begin position="453"/>
        <end position="477"/>
    </location>
</feature>
<evidence type="ECO:0000313" key="3">
    <source>
        <dbReference type="Proteomes" id="UP001214530"/>
    </source>
</evidence>
<dbReference type="Proteomes" id="UP001214530">
    <property type="component" value="Chromosome"/>
</dbReference>
<protein>
    <submittedName>
        <fullName evidence="2">Lipopolysaccharide biosynthesis protein</fullName>
    </submittedName>
</protein>
<keyword evidence="1" id="KW-0812">Transmembrane</keyword>
<keyword evidence="1" id="KW-0472">Membrane</keyword>
<dbReference type="PANTHER" id="PTHR32309:SF31">
    <property type="entry name" value="CAPSULAR EXOPOLYSACCHARIDE FAMILY"/>
    <property type="match status" value="1"/>
</dbReference>
<organism evidence="2 3">
    <name type="scientific">Candidatus Pedobacter colombiensis</name>
    <dbReference type="NCBI Taxonomy" id="3121371"/>
    <lineage>
        <taxon>Bacteria</taxon>
        <taxon>Pseudomonadati</taxon>
        <taxon>Bacteroidota</taxon>
        <taxon>Sphingobacteriia</taxon>
        <taxon>Sphingobacteriales</taxon>
        <taxon>Sphingobacteriaceae</taxon>
        <taxon>Pedobacter</taxon>
    </lineage>
</organism>
<dbReference type="InterPro" id="IPR027417">
    <property type="entry name" value="P-loop_NTPase"/>
</dbReference>
<accession>A0AAJ6BAE9</accession>
<gene>
    <name evidence="2" type="ORF">P0Y49_08595</name>
</gene>